<accession>A0ABU8HG16</accession>
<evidence type="ECO:0000259" key="4">
    <source>
        <dbReference type="PROSITE" id="PS51266"/>
    </source>
</evidence>
<dbReference type="InterPro" id="IPR008913">
    <property type="entry name" value="Znf_CHY"/>
</dbReference>
<feature type="domain" description="CHY-type" evidence="4">
    <location>
        <begin position="11"/>
        <end position="89"/>
    </location>
</feature>
<organism evidence="5 6">
    <name type="scientific">Bacillus spongiae</name>
    <dbReference type="NCBI Taxonomy" id="2683610"/>
    <lineage>
        <taxon>Bacteria</taxon>
        <taxon>Bacillati</taxon>
        <taxon>Bacillota</taxon>
        <taxon>Bacilli</taxon>
        <taxon>Bacillales</taxon>
        <taxon>Bacillaceae</taxon>
        <taxon>Bacillus</taxon>
    </lineage>
</organism>
<keyword evidence="3" id="KW-0862">Zinc</keyword>
<proteinExistence type="predicted"/>
<gene>
    <name evidence="5" type="ORF">WAK64_14775</name>
</gene>
<keyword evidence="2" id="KW-0863">Zinc-finger</keyword>
<evidence type="ECO:0000256" key="1">
    <source>
        <dbReference type="ARBA" id="ARBA00022723"/>
    </source>
</evidence>
<dbReference type="InterPro" id="IPR037274">
    <property type="entry name" value="Znf_CHY_sf"/>
</dbReference>
<dbReference type="InterPro" id="IPR016694">
    <property type="entry name" value="UCP017292"/>
</dbReference>
<dbReference type="InterPro" id="IPR052604">
    <property type="entry name" value="Mito_Tim_assembly_helper"/>
</dbReference>
<dbReference type="PANTHER" id="PTHR28082:SF1">
    <property type="entry name" value="HELPER OF TIM PROTEIN 13"/>
    <property type="match status" value="1"/>
</dbReference>
<evidence type="ECO:0000313" key="6">
    <source>
        <dbReference type="Proteomes" id="UP001312865"/>
    </source>
</evidence>
<dbReference type="PIRSF" id="PIRSF017292">
    <property type="entry name" value="UCP017292_Znf_CHY"/>
    <property type="match status" value="1"/>
</dbReference>
<dbReference type="PANTHER" id="PTHR28082">
    <property type="entry name" value="ZINC FINGER PROTEIN"/>
    <property type="match status" value="1"/>
</dbReference>
<sequence>MKQDYVIQGVQMDHQTRCKHYAKNVDIIAIKFKCCQTYYPCYQCHQELTDHLPIIWSKAEQNEKAILCGNCKQELTIEQYKKCQSRCPLCLASFNPGCENHSHLYFE</sequence>
<evidence type="ECO:0000256" key="3">
    <source>
        <dbReference type="ARBA" id="ARBA00022833"/>
    </source>
</evidence>
<dbReference type="Proteomes" id="UP001312865">
    <property type="component" value="Unassembled WGS sequence"/>
</dbReference>
<keyword evidence="6" id="KW-1185">Reference proteome</keyword>
<reference evidence="5 6" key="1">
    <citation type="journal article" date="2018" name="J. Microbiol.">
        <title>Bacillus spongiae sp. nov., isolated from sponge of Jeju Island.</title>
        <authorList>
            <person name="Lee G.E."/>
            <person name="Im W.T."/>
            <person name="Park J.S."/>
        </authorList>
    </citation>
    <scope>NUCLEOTIDE SEQUENCE [LARGE SCALE GENOMIC DNA]</scope>
    <source>
        <strain evidence="5 6">135PIL107-10</strain>
    </source>
</reference>
<dbReference type="SUPFAM" id="SSF161219">
    <property type="entry name" value="CHY zinc finger-like"/>
    <property type="match status" value="1"/>
</dbReference>
<protein>
    <submittedName>
        <fullName evidence="5">CHY zinc finger protein</fullName>
    </submittedName>
</protein>
<evidence type="ECO:0000313" key="5">
    <source>
        <dbReference type="EMBL" id="MEI5908319.1"/>
    </source>
</evidence>
<dbReference type="Pfam" id="PF05495">
    <property type="entry name" value="zf-CHY"/>
    <property type="match status" value="1"/>
</dbReference>
<comment type="caution">
    <text evidence="5">The sequence shown here is derived from an EMBL/GenBank/DDBJ whole genome shotgun (WGS) entry which is preliminary data.</text>
</comment>
<keyword evidence="1" id="KW-0479">Metal-binding</keyword>
<name>A0ABU8HG16_9BACI</name>
<evidence type="ECO:0000256" key="2">
    <source>
        <dbReference type="ARBA" id="ARBA00022771"/>
    </source>
</evidence>
<dbReference type="EMBL" id="JBBAXC010000012">
    <property type="protein sequence ID" value="MEI5908319.1"/>
    <property type="molecule type" value="Genomic_DNA"/>
</dbReference>
<dbReference type="PROSITE" id="PS51266">
    <property type="entry name" value="ZF_CHY"/>
    <property type="match status" value="1"/>
</dbReference>
<dbReference type="RefSeq" id="WP_336587764.1">
    <property type="nucleotide sequence ID" value="NZ_JBBAXC010000012.1"/>
</dbReference>